<comment type="subcellular location">
    <subcellularLocation>
        <location evidence="1">Cell membrane</location>
        <topology evidence="1">Multi-pass membrane protein</topology>
    </subcellularLocation>
</comment>
<name>A0A9D1FK45_9BACT</name>
<dbReference type="GO" id="GO:0015920">
    <property type="term" value="P:lipopolysaccharide transport"/>
    <property type="evidence" value="ECO:0007669"/>
    <property type="project" value="TreeGrafter"/>
</dbReference>
<feature type="transmembrane region" description="Helical" evidence="6">
    <location>
        <begin position="313"/>
        <end position="329"/>
    </location>
</feature>
<dbReference type="InterPro" id="IPR005495">
    <property type="entry name" value="LptG/LptF_permease"/>
</dbReference>
<feature type="transmembrane region" description="Helical" evidence="6">
    <location>
        <begin position="287"/>
        <end position="306"/>
    </location>
</feature>
<evidence type="ECO:0000313" key="8">
    <source>
        <dbReference type="Proteomes" id="UP000886865"/>
    </source>
</evidence>
<evidence type="ECO:0000256" key="5">
    <source>
        <dbReference type="ARBA" id="ARBA00023136"/>
    </source>
</evidence>
<dbReference type="Pfam" id="PF03739">
    <property type="entry name" value="LptF_LptG"/>
    <property type="match status" value="1"/>
</dbReference>
<comment type="caution">
    <text evidence="7">The sequence shown here is derived from an EMBL/GenBank/DDBJ whole genome shotgun (WGS) entry which is preliminary data.</text>
</comment>
<keyword evidence="3 6" id="KW-0812">Transmembrane</keyword>
<accession>A0A9D1FK45</accession>
<evidence type="ECO:0000256" key="1">
    <source>
        <dbReference type="ARBA" id="ARBA00004651"/>
    </source>
</evidence>
<keyword evidence="2" id="KW-1003">Cell membrane</keyword>
<dbReference type="AlphaFoldDB" id="A0A9D1FK45"/>
<feature type="transmembrane region" description="Helical" evidence="6">
    <location>
        <begin position="341"/>
        <end position="362"/>
    </location>
</feature>
<keyword evidence="4 6" id="KW-1133">Transmembrane helix</keyword>
<keyword evidence="5 6" id="KW-0472">Membrane</keyword>
<sequence>MNKLKLTIFDKYIFKQVLMATLVCLFLFIIVWIAPETLVRTIKRILIEHMPIIQATKLLLYEIPKVLAKAIPVGILLGSLFTFDTLSKNSELSIFRGVGLSFNRIMAPVLVLGVILAYFCYVVNDKFIPYTSAKAGEAGGYDVHFVYIIKDNDNKPKQGLIVSNFSVREIKNLILLNFSPNRYADAQMFNSIIFAPYALKLPDKWLLKDAKQYSINPKGIYQEIKEVGDYPILNEKLSDEVFQLMKNATRRDRSYTNKELGEYVKLLKKQEYTDEHNFMLTKYYQRFLHPLTCVIFAAIGCLLGFSPPRSQRLVGFTIGVGMIFAYYITLPFFDLLAQKGVLFPFLAAAFPIIVFVAAIFVIKKARDL</sequence>
<gene>
    <name evidence="7" type="ORF">IAA86_06565</name>
</gene>
<dbReference type="EMBL" id="DVJQ01000053">
    <property type="protein sequence ID" value="HIS74665.1"/>
    <property type="molecule type" value="Genomic_DNA"/>
</dbReference>
<evidence type="ECO:0000256" key="4">
    <source>
        <dbReference type="ARBA" id="ARBA00022989"/>
    </source>
</evidence>
<dbReference type="Proteomes" id="UP000886865">
    <property type="component" value="Unassembled WGS sequence"/>
</dbReference>
<evidence type="ECO:0000313" key="7">
    <source>
        <dbReference type="EMBL" id="HIS74665.1"/>
    </source>
</evidence>
<evidence type="ECO:0000256" key="3">
    <source>
        <dbReference type="ARBA" id="ARBA00022692"/>
    </source>
</evidence>
<reference evidence="7" key="2">
    <citation type="journal article" date="2021" name="PeerJ">
        <title>Extensive microbial diversity within the chicken gut microbiome revealed by metagenomics and culture.</title>
        <authorList>
            <person name="Gilroy R."/>
            <person name="Ravi A."/>
            <person name="Getino M."/>
            <person name="Pursley I."/>
            <person name="Horton D.L."/>
            <person name="Alikhan N.F."/>
            <person name="Baker D."/>
            <person name="Gharbi K."/>
            <person name="Hall N."/>
            <person name="Watson M."/>
            <person name="Adriaenssens E.M."/>
            <person name="Foster-Nyarko E."/>
            <person name="Jarju S."/>
            <person name="Secka A."/>
            <person name="Antonio M."/>
            <person name="Oren A."/>
            <person name="Chaudhuri R.R."/>
            <person name="La Ragione R."/>
            <person name="Hildebrand F."/>
            <person name="Pallen M.J."/>
        </authorList>
    </citation>
    <scope>NUCLEOTIDE SEQUENCE</scope>
    <source>
        <strain evidence="7">CHK152-2871</strain>
    </source>
</reference>
<reference evidence="7" key="1">
    <citation type="submission" date="2020-10" db="EMBL/GenBank/DDBJ databases">
        <authorList>
            <person name="Gilroy R."/>
        </authorList>
    </citation>
    <scope>NUCLEOTIDE SEQUENCE</scope>
    <source>
        <strain evidence="7">CHK152-2871</strain>
    </source>
</reference>
<dbReference type="PANTHER" id="PTHR33529">
    <property type="entry name" value="SLR0882 PROTEIN-RELATED"/>
    <property type="match status" value="1"/>
</dbReference>
<feature type="transmembrane region" description="Helical" evidence="6">
    <location>
        <begin position="105"/>
        <end position="124"/>
    </location>
</feature>
<dbReference type="PANTHER" id="PTHR33529:SF6">
    <property type="entry name" value="YJGP_YJGQ FAMILY PERMEASE"/>
    <property type="match status" value="1"/>
</dbReference>
<evidence type="ECO:0000256" key="6">
    <source>
        <dbReference type="SAM" id="Phobius"/>
    </source>
</evidence>
<feature type="transmembrane region" description="Helical" evidence="6">
    <location>
        <begin position="12"/>
        <end position="34"/>
    </location>
</feature>
<protein>
    <submittedName>
        <fullName evidence="7">LptF/LptG family permease</fullName>
    </submittedName>
</protein>
<proteinExistence type="predicted"/>
<evidence type="ECO:0000256" key="2">
    <source>
        <dbReference type="ARBA" id="ARBA00022475"/>
    </source>
</evidence>
<dbReference type="GO" id="GO:0043190">
    <property type="term" value="C:ATP-binding cassette (ABC) transporter complex"/>
    <property type="evidence" value="ECO:0007669"/>
    <property type="project" value="TreeGrafter"/>
</dbReference>
<organism evidence="7 8">
    <name type="scientific">Candidatus Galligastranaerophilus intestinavium</name>
    <dbReference type="NCBI Taxonomy" id="2840836"/>
    <lineage>
        <taxon>Bacteria</taxon>
        <taxon>Candidatus Galligastranaerophilus</taxon>
    </lineage>
</organism>